<organism evidence="2 3">
    <name type="scientific">Enterococcus faecium</name>
    <name type="common">Streptococcus faecium</name>
    <dbReference type="NCBI Taxonomy" id="1352"/>
    <lineage>
        <taxon>Bacteria</taxon>
        <taxon>Bacillati</taxon>
        <taxon>Bacillota</taxon>
        <taxon>Bacilli</taxon>
        <taxon>Lactobacillales</taxon>
        <taxon>Enterococcaceae</taxon>
        <taxon>Enterococcus</taxon>
    </lineage>
</organism>
<keyword evidence="2" id="KW-0969">Cilium</keyword>
<reference evidence="2 3" key="1">
    <citation type="submission" date="2018-10" db="EMBL/GenBank/DDBJ databases">
        <title>Genotypes and phenotypes of Enterococci isolated from broiler chickens.</title>
        <authorList>
            <person name="Muhammad A.R."/>
            <person name="Diarra M.S."/>
        </authorList>
    </citation>
    <scope>NUCLEOTIDE SEQUENCE [LARGE SCALE GENOMIC DNA]</scope>
    <source>
        <strain evidence="2 3">P5 C A 35</strain>
    </source>
</reference>
<dbReference type="RefSeq" id="WP_123837745.1">
    <property type="nucleotide sequence ID" value="NZ_RKNG01000004.1"/>
</dbReference>
<evidence type="ECO:0000256" key="1">
    <source>
        <dbReference type="SAM" id="MobiDB-lite"/>
    </source>
</evidence>
<comment type="caution">
    <text evidence="2">The sequence shown here is derived from an EMBL/GenBank/DDBJ whole genome shotgun (WGS) entry which is preliminary data.</text>
</comment>
<feature type="region of interest" description="Disordered" evidence="1">
    <location>
        <begin position="86"/>
        <end position="198"/>
    </location>
</feature>
<dbReference type="AlphaFoldDB" id="A0AB74CVF4"/>
<accession>A0AB74CVF4</accession>
<evidence type="ECO:0000313" key="3">
    <source>
        <dbReference type="Proteomes" id="UP000281752"/>
    </source>
</evidence>
<feature type="compositionally biased region" description="Polar residues" evidence="1">
    <location>
        <begin position="179"/>
        <end position="198"/>
    </location>
</feature>
<protein>
    <submittedName>
        <fullName evidence="2">Flagellar protein FliS</fullName>
    </submittedName>
</protein>
<dbReference type="Proteomes" id="UP000281752">
    <property type="component" value="Unassembled WGS sequence"/>
</dbReference>
<dbReference type="EMBL" id="RKNM01000003">
    <property type="protein sequence ID" value="ROX57620.1"/>
    <property type="molecule type" value="Genomic_DNA"/>
</dbReference>
<feature type="compositionally biased region" description="Low complexity" evidence="1">
    <location>
        <begin position="107"/>
        <end position="118"/>
    </location>
</feature>
<keyword evidence="2" id="KW-0966">Cell projection</keyword>
<evidence type="ECO:0000313" key="2">
    <source>
        <dbReference type="EMBL" id="ROX57620.1"/>
    </source>
</evidence>
<keyword evidence="2" id="KW-0282">Flagellum</keyword>
<name>A0AB74CVF4_ENTFC</name>
<gene>
    <name evidence="2" type="ORF">EGW36_03490</name>
</gene>
<sequence>MDGNNAAKDKEVELTERGFLYLAKSTPRILLFAVKSLYRIGRGTINLVRKKSFRETIKSLPRVPIVMFKLLYNARTRSIDFVEKMRGKQQITVSSEKQQTKIRPKESIQQQKTSQISIPRDHLTREQGPPTNGNSSMEKPQILKSNSEFKTKTNRKVSHQQSLQSVKVRATNKAKQLNRRNSAQRSGNLNRNIPATTR</sequence>
<feature type="compositionally biased region" description="Polar residues" evidence="1">
    <location>
        <begin position="129"/>
        <end position="148"/>
    </location>
</feature>
<proteinExistence type="predicted"/>